<dbReference type="Pfam" id="PF18906">
    <property type="entry name" value="Phage_tube_2"/>
    <property type="match status" value="1"/>
</dbReference>
<dbReference type="AlphaFoldDB" id="A0A5A9GIB5"/>
<reference evidence="1 2" key="1">
    <citation type="submission" date="2019-08" db="EMBL/GenBank/DDBJ databases">
        <authorList>
            <person name="Grouzdev D."/>
            <person name="Tikhonova E."/>
            <person name="Kravchenko I."/>
        </authorList>
    </citation>
    <scope>NUCLEOTIDE SEQUENCE [LARGE SCALE GENOMIC DNA]</scope>
    <source>
        <strain evidence="1 2">59b</strain>
    </source>
</reference>
<accession>A0A5A9GIB5</accession>
<evidence type="ECO:0000313" key="2">
    <source>
        <dbReference type="Proteomes" id="UP000324927"/>
    </source>
</evidence>
<dbReference type="InterPro" id="IPR044000">
    <property type="entry name" value="Phage_tube_2"/>
</dbReference>
<sequence>MTSSNRVRLTGVAESTYGVTPTNPRMQKQRVTSIGLTNKADYVDSDDIRDDRMSSDPIMVGQSNGGQIGIEWHYPADNCLLSREMESAFGNVWINTPSRDNDGAAGSVIQSVTASTQVVAVATGAAFVAGHLVCFSGFATANKGKLAKVTAGSATAPAFVGGGLVDEASPPATARMKVVGCEGAAGDIQAVADGLTTQAGGLDFSTLGLMVGQWVKVGDTGAAYRFATEGVNGWGRIVAISARKLTLDNLPSGWSADTGTGKTIRIFFGDVLKNGVQKLGLSLERGFMGQATPTYIAQTGMRVNTLEFGGQAKQKATGSIAFMGLKGTTALVSLDDTPDPAPDGALFPVMAFSVNCGRIGEGGSALKKPNWSKSVKFTINNNLRAIDAAADGDDAAPAAVDVADGSFDVSVELDTYFGNADLLAKVMAGTPTSLNTRLQKGVQAMVWEAPRLTPKEGDPNVSGKNQDVMLPVKLTASADSLTNAQLIVNRLEFFR</sequence>
<keyword evidence="2" id="KW-1185">Reference proteome</keyword>
<proteinExistence type="predicted"/>
<name>A0A5A9GIB5_AZOLI</name>
<organism evidence="1 2">
    <name type="scientific">Azospirillum lipoferum</name>
    <dbReference type="NCBI Taxonomy" id="193"/>
    <lineage>
        <taxon>Bacteria</taxon>
        <taxon>Pseudomonadati</taxon>
        <taxon>Pseudomonadota</taxon>
        <taxon>Alphaproteobacteria</taxon>
        <taxon>Rhodospirillales</taxon>
        <taxon>Azospirillaceae</taxon>
        <taxon>Azospirillum</taxon>
    </lineage>
</organism>
<gene>
    <name evidence="1" type="ORF">FZ942_26215</name>
</gene>
<comment type="caution">
    <text evidence="1">The sequence shown here is derived from an EMBL/GenBank/DDBJ whole genome shotgun (WGS) entry which is preliminary data.</text>
</comment>
<dbReference type="Proteomes" id="UP000324927">
    <property type="component" value="Unassembled WGS sequence"/>
</dbReference>
<dbReference type="OrthoDB" id="8048894at2"/>
<evidence type="ECO:0000313" key="1">
    <source>
        <dbReference type="EMBL" id="KAA0593019.1"/>
    </source>
</evidence>
<dbReference type="RefSeq" id="WP_149234013.1">
    <property type="nucleotide sequence ID" value="NZ_JALJXJ010000015.1"/>
</dbReference>
<dbReference type="EMBL" id="VTTN01000013">
    <property type="protein sequence ID" value="KAA0593019.1"/>
    <property type="molecule type" value="Genomic_DNA"/>
</dbReference>
<protein>
    <submittedName>
        <fullName evidence="1">Uncharacterized protein</fullName>
    </submittedName>
</protein>